<evidence type="ECO:0008006" key="4">
    <source>
        <dbReference type="Google" id="ProtNLM"/>
    </source>
</evidence>
<dbReference type="KEGG" id="blac:94346543"/>
<organism evidence="2 3">
    <name type="scientific">Bremia lactucae</name>
    <name type="common">Lettuce downy mildew</name>
    <dbReference type="NCBI Taxonomy" id="4779"/>
    <lineage>
        <taxon>Eukaryota</taxon>
        <taxon>Sar</taxon>
        <taxon>Stramenopiles</taxon>
        <taxon>Oomycota</taxon>
        <taxon>Peronosporomycetes</taxon>
        <taxon>Peronosporales</taxon>
        <taxon>Peronosporaceae</taxon>
        <taxon>Bremia</taxon>
    </lineage>
</organism>
<sequence length="170" mass="20007">MPLSVHPLSFSLEFFDIDNLSTEQHTPVSSASSSCSEFDKPSQIRKVKKRCSAAKVLSAKRLSSEEKQAKNRLFVKRCYYKKREALKNLRDEVNQLESQFAIVLKRWQKCNENFVDAFRDGIRHITPKDLYAELTITRNFLIEEQQQLSVRLADRHLFRQRLQQLYEPTL</sequence>
<dbReference type="RefSeq" id="XP_067820904.1">
    <property type="nucleotide sequence ID" value="XM_067960872.1"/>
</dbReference>
<dbReference type="AlphaFoldDB" id="A0A976FQT5"/>
<proteinExistence type="predicted"/>
<accession>A0A976FQT5</accession>
<keyword evidence="1" id="KW-0175">Coiled coil</keyword>
<evidence type="ECO:0000313" key="3">
    <source>
        <dbReference type="Proteomes" id="UP000294530"/>
    </source>
</evidence>
<protein>
    <recommendedName>
        <fullName evidence="4">BZIP domain-containing protein</fullName>
    </recommendedName>
</protein>
<dbReference type="OrthoDB" id="104225at2759"/>
<evidence type="ECO:0000256" key="1">
    <source>
        <dbReference type="SAM" id="Coils"/>
    </source>
</evidence>
<dbReference type="EMBL" id="SHOA02000004">
    <property type="protein sequence ID" value="TDH71405.1"/>
    <property type="molecule type" value="Genomic_DNA"/>
</dbReference>
<dbReference type="GeneID" id="94346543"/>
<feature type="coiled-coil region" evidence="1">
    <location>
        <begin position="79"/>
        <end position="106"/>
    </location>
</feature>
<dbReference type="Proteomes" id="UP000294530">
    <property type="component" value="Unassembled WGS sequence"/>
</dbReference>
<comment type="caution">
    <text evidence="2">The sequence shown here is derived from an EMBL/GenBank/DDBJ whole genome shotgun (WGS) entry which is preliminary data.</text>
</comment>
<keyword evidence="3" id="KW-1185">Reference proteome</keyword>
<gene>
    <name evidence="2" type="ORF">CCR75_002775</name>
</gene>
<reference evidence="2 3" key="1">
    <citation type="journal article" date="2021" name="Genome Biol.">
        <title>AFLAP: assembly-free linkage analysis pipeline using k-mers from genome sequencing data.</title>
        <authorList>
            <person name="Fletcher K."/>
            <person name="Zhang L."/>
            <person name="Gil J."/>
            <person name="Han R."/>
            <person name="Cavanaugh K."/>
            <person name="Michelmore R."/>
        </authorList>
    </citation>
    <scope>NUCLEOTIDE SEQUENCE [LARGE SCALE GENOMIC DNA]</scope>
    <source>
        <strain evidence="2 3">SF5</strain>
    </source>
</reference>
<name>A0A976FQT5_BRELC</name>
<evidence type="ECO:0000313" key="2">
    <source>
        <dbReference type="EMBL" id="TDH71405.1"/>
    </source>
</evidence>